<keyword evidence="3" id="KW-0963">Cytoplasm</keyword>
<dbReference type="PROSITE" id="PS00287">
    <property type="entry name" value="CYSTATIN"/>
    <property type="match status" value="1"/>
</dbReference>
<dbReference type="PANTHER" id="PTHR11414">
    <property type="entry name" value="CYSTATIN FAMILY MEMBER"/>
    <property type="match status" value="1"/>
</dbReference>
<name>A0ABD0X3X2_UMBPY</name>
<dbReference type="SUPFAM" id="SSF54403">
    <property type="entry name" value="Cystatin/monellin"/>
    <property type="match status" value="1"/>
</dbReference>
<keyword evidence="4" id="KW-0646">Protease inhibitor</keyword>
<dbReference type="GO" id="GO:0005737">
    <property type="term" value="C:cytoplasm"/>
    <property type="evidence" value="ECO:0007669"/>
    <property type="project" value="UniProtKB-SubCell"/>
</dbReference>
<evidence type="ECO:0000256" key="5">
    <source>
        <dbReference type="ARBA" id="ARBA00022704"/>
    </source>
</evidence>
<comment type="caution">
    <text evidence="10">The sequence shown here is derived from an EMBL/GenBank/DDBJ whole genome shotgun (WGS) entry which is preliminary data.</text>
</comment>
<evidence type="ECO:0000256" key="4">
    <source>
        <dbReference type="ARBA" id="ARBA00022690"/>
    </source>
</evidence>
<evidence type="ECO:0000256" key="7">
    <source>
        <dbReference type="ARBA" id="ARBA00040677"/>
    </source>
</evidence>
<dbReference type="PANTHER" id="PTHR11414:SF21">
    <property type="entry name" value="CYSTATIN 14A, TANDEM DUPLICATE 1-RELATED"/>
    <property type="match status" value="1"/>
</dbReference>
<dbReference type="EMBL" id="JAGEUA010000003">
    <property type="protein sequence ID" value="KAL0993993.1"/>
    <property type="molecule type" value="Genomic_DNA"/>
</dbReference>
<accession>A0ABD0X3X2</accession>
<sequence>MIKCGGTAHVQDATPEVQNICDEIKPQAEKKAGKKFNLFHAKKFTTQVVAGTVYFIQVEVGKDECINVRVFKPLANGKLELQGLETSKTLKDPIGYF</sequence>
<keyword evidence="6" id="KW-0391">Immunity</keyword>
<dbReference type="AlphaFoldDB" id="A0ABD0X3X2"/>
<dbReference type="SMART" id="SM00043">
    <property type="entry name" value="CY"/>
    <property type="match status" value="1"/>
</dbReference>
<dbReference type="InterPro" id="IPR018073">
    <property type="entry name" value="Prot_inh_cystat_CS"/>
</dbReference>
<dbReference type="InterPro" id="IPR046350">
    <property type="entry name" value="Cystatin_sf"/>
</dbReference>
<dbReference type="GO" id="GO:0002376">
    <property type="term" value="P:immune system process"/>
    <property type="evidence" value="ECO:0007669"/>
    <property type="project" value="UniProtKB-KW"/>
</dbReference>
<evidence type="ECO:0000256" key="6">
    <source>
        <dbReference type="ARBA" id="ARBA00022859"/>
    </source>
</evidence>
<dbReference type="GO" id="GO:0004869">
    <property type="term" value="F:cysteine-type endopeptidase inhibitor activity"/>
    <property type="evidence" value="ECO:0007669"/>
    <property type="project" value="UniProtKB-KW"/>
</dbReference>
<keyword evidence="5" id="KW-0789">Thiol protease inhibitor</keyword>
<gene>
    <name evidence="10" type="ORF">UPYG_G00116500</name>
</gene>
<evidence type="ECO:0000313" key="11">
    <source>
        <dbReference type="Proteomes" id="UP001557470"/>
    </source>
</evidence>
<evidence type="ECO:0000256" key="8">
    <source>
        <dbReference type="ARBA" id="ARBA00041437"/>
    </source>
</evidence>
<evidence type="ECO:0000259" key="9">
    <source>
        <dbReference type="SMART" id="SM00043"/>
    </source>
</evidence>
<dbReference type="InterPro" id="IPR001713">
    <property type="entry name" value="Prot_inh_stefin"/>
</dbReference>
<keyword evidence="11" id="KW-1185">Reference proteome</keyword>
<evidence type="ECO:0000313" key="10">
    <source>
        <dbReference type="EMBL" id="KAL0993993.1"/>
    </source>
</evidence>
<proteinExistence type="inferred from homology"/>
<feature type="domain" description="Cystatin" evidence="9">
    <location>
        <begin position="3"/>
        <end position="87"/>
    </location>
</feature>
<evidence type="ECO:0000256" key="1">
    <source>
        <dbReference type="ARBA" id="ARBA00004496"/>
    </source>
</evidence>
<comment type="subcellular location">
    <subcellularLocation>
        <location evidence="1">Cytoplasm</location>
    </subcellularLocation>
</comment>
<dbReference type="GO" id="GO:0071220">
    <property type="term" value="P:cellular response to bacterial lipoprotein"/>
    <property type="evidence" value="ECO:0007669"/>
    <property type="project" value="UniProtKB-ARBA"/>
</dbReference>
<dbReference type="Pfam" id="PF00031">
    <property type="entry name" value="Cystatin"/>
    <property type="match status" value="1"/>
</dbReference>
<dbReference type="InterPro" id="IPR000010">
    <property type="entry name" value="Cystatin_dom"/>
</dbReference>
<evidence type="ECO:0000256" key="3">
    <source>
        <dbReference type="ARBA" id="ARBA00022490"/>
    </source>
</evidence>
<organism evidence="10 11">
    <name type="scientific">Umbra pygmaea</name>
    <name type="common">Eastern mudminnow</name>
    <dbReference type="NCBI Taxonomy" id="75934"/>
    <lineage>
        <taxon>Eukaryota</taxon>
        <taxon>Metazoa</taxon>
        <taxon>Chordata</taxon>
        <taxon>Craniata</taxon>
        <taxon>Vertebrata</taxon>
        <taxon>Euteleostomi</taxon>
        <taxon>Actinopterygii</taxon>
        <taxon>Neopterygii</taxon>
        <taxon>Teleostei</taxon>
        <taxon>Protacanthopterygii</taxon>
        <taxon>Esociformes</taxon>
        <taxon>Umbridae</taxon>
        <taxon>Umbra</taxon>
    </lineage>
</organism>
<dbReference type="FunFam" id="3.10.450.10:FF:000001">
    <property type="entry name" value="Cystatin-A"/>
    <property type="match status" value="1"/>
</dbReference>
<dbReference type="Proteomes" id="UP001557470">
    <property type="component" value="Unassembled WGS sequence"/>
</dbReference>
<protein>
    <recommendedName>
        <fullName evidence="7">Cystatin-B</fullName>
    </recommendedName>
    <alternativeName>
        <fullName evidence="8">Stefin-B</fullName>
    </alternativeName>
</protein>
<dbReference type="PRINTS" id="PR00295">
    <property type="entry name" value="STEFINA"/>
</dbReference>
<dbReference type="CDD" id="cd00042">
    <property type="entry name" value="CY"/>
    <property type="match status" value="1"/>
</dbReference>
<comment type="similarity">
    <text evidence="2">Belongs to the cystatin family.</text>
</comment>
<reference evidence="10 11" key="1">
    <citation type="submission" date="2024-06" db="EMBL/GenBank/DDBJ databases">
        <authorList>
            <person name="Pan Q."/>
            <person name="Wen M."/>
            <person name="Jouanno E."/>
            <person name="Zahm M."/>
            <person name="Klopp C."/>
            <person name="Cabau C."/>
            <person name="Louis A."/>
            <person name="Berthelot C."/>
            <person name="Parey E."/>
            <person name="Roest Crollius H."/>
            <person name="Montfort J."/>
            <person name="Robinson-Rechavi M."/>
            <person name="Bouchez O."/>
            <person name="Lampietro C."/>
            <person name="Lopez Roques C."/>
            <person name="Donnadieu C."/>
            <person name="Postlethwait J."/>
            <person name="Bobe J."/>
            <person name="Verreycken H."/>
            <person name="Guiguen Y."/>
        </authorList>
    </citation>
    <scope>NUCLEOTIDE SEQUENCE [LARGE SCALE GENOMIC DNA]</scope>
    <source>
        <strain evidence="10">Up_M1</strain>
        <tissue evidence="10">Testis</tissue>
    </source>
</reference>
<dbReference type="Gene3D" id="3.10.450.10">
    <property type="match status" value="1"/>
</dbReference>
<evidence type="ECO:0000256" key="2">
    <source>
        <dbReference type="ARBA" id="ARBA00009403"/>
    </source>
</evidence>